<proteinExistence type="inferred from homology"/>
<dbReference type="AlphaFoldDB" id="A0AAJ6YP51"/>
<dbReference type="Proteomes" id="UP000695007">
    <property type="component" value="Unplaced"/>
</dbReference>
<dbReference type="GO" id="GO:0003677">
    <property type="term" value="F:DNA binding"/>
    <property type="evidence" value="ECO:0007669"/>
    <property type="project" value="UniProtKB-UniRule"/>
</dbReference>
<dbReference type="GO" id="GO:0000228">
    <property type="term" value="C:nuclear chromosome"/>
    <property type="evidence" value="ECO:0007669"/>
    <property type="project" value="TreeGrafter"/>
</dbReference>
<dbReference type="PRINTS" id="PR01550">
    <property type="entry name" value="TOP6AFAMILY"/>
</dbReference>
<feature type="domain" description="Topoisomerase 6 subunit A/Spo11 TOPRIM" evidence="2">
    <location>
        <begin position="116"/>
        <end position="186"/>
    </location>
</feature>
<gene>
    <name evidence="4" type="primary">LOC105365219</name>
</gene>
<dbReference type="SUPFAM" id="SSF56726">
    <property type="entry name" value="DNA topoisomerase IV, alpha subunit"/>
    <property type="match status" value="1"/>
</dbReference>
<evidence type="ECO:0000256" key="1">
    <source>
        <dbReference type="PROSITE-ProRule" id="PRU01385"/>
    </source>
</evidence>
<dbReference type="InterPro" id="IPR034136">
    <property type="entry name" value="TOPRIM_Topo6A/Spo11"/>
</dbReference>
<accession>A0AAJ6YP51</accession>
<evidence type="ECO:0000313" key="4">
    <source>
        <dbReference type="RefSeq" id="XP_011501627.1"/>
    </source>
</evidence>
<dbReference type="GO" id="GO:0003918">
    <property type="term" value="F:DNA topoisomerase type II (double strand cut, ATP-hydrolyzing) activity"/>
    <property type="evidence" value="ECO:0007669"/>
    <property type="project" value="UniProtKB-UniRule"/>
</dbReference>
<dbReference type="GeneID" id="105365219"/>
<dbReference type="PANTHER" id="PTHR10848:SF0">
    <property type="entry name" value="MEIOTIC RECOMBINATION PROTEIN SPO11"/>
    <property type="match status" value="1"/>
</dbReference>
<keyword evidence="1" id="KW-0799">Topoisomerase</keyword>
<dbReference type="Gene3D" id="3.40.1360.10">
    <property type="match status" value="1"/>
</dbReference>
<dbReference type="RefSeq" id="XP_011501627.1">
    <property type="nucleotide sequence ID" value="XM_011503325.1"/>
</dbReference>
<dbReference type="InterPro" id="IPR036078">
    <property type="entry name" value="Spo11/TopoVI_A_sf"/>
</dbReference>
<dbReference type="CDD" id="cd00223">
    <property type="entry name" value="TOPRIM_TopoIIB_SPO"/>
    <property type="match status" value="1"/>
</dbReference>
<reference evidence="4" key="1">
    <citation type="submission" date="2025-08" db="UniProtKB">
        <authorList>
            <consortium name="RefSeq"/>
        </authorList>
    </citation>
    <scope>IDENTIFICATION</scope>
</reference>
<keyword evidence="1" id="KW-0238">DNA-binding</keyword>
<dbReference type="GO" id="GO:0042138">
    <property type="term" value="P:meiotic DNA double-strand break formation"/>
    <property type="evidence" value="ECO:0007669"/>
    <property type="project" value="TreeGrafter"/>
</dbReference>
<evidence type="ECO:0000313" key="3">
    <source>
        <dbReference type="Proteomes" id="UP000695007"/>
    </source>
</evidence>
<keyword evidence="1" id="KW-0413">Isomerase</keyword>
<dbReference type="PROSITE" id="PS52041">
    <property type="entry name" value="TOPO_IIB"/>
    <property type="match status" value="1"/>
</dbReference>
<name>A0AAJ6YP51_9HYME</name>
<comment type="catalytic activity">
    <reaction evidence="1">
        <text>ATP-dependent breakage, passage and rejoining of double-stranded DNA.</text>
        <dbReference type="EC" id="5.6.2.2"/>
    </reaction>
</comment>
<protein>
    <submittedName>
        <fullName evidence="4">Meiotic recombination protein SPO11-1</fullName>
    </submittedName>
</protein>
<dbReference type="CTD" id="2768853"/>
<dbReference type="InterPro" id="IPR002815">
    <property type="entry name" value="Spo11/TopoVI_A"/>
</dbReference>
<dbReference type="KEGG" id="csol:105365219"/>
<comment type="similarity">
    <text evidence="1">Belongs to the TOP6A family.</text>
</comment>
<dbReference type="Pfam" id="PF21180">
    <property type="entry name" value="TOP6A-Spo11_Toprim"/>
    <property type="match status" value="1"/>
</dbReference>
<organism evidence="3 4">
    <name type="scientific">Ceratosolen solmsi marchali</name>
    <dbReference type="NCBI Taxonomy" id="326594"/>
    <lineage>
        <taxon>Eukaryota</taxon>
        <taxon>Metazoa</taxon>
        <taxon>Ecdysozoa</taxon>
        <taxon>Arthropoda</taxon>
        <taxon>Hexapoda</taxon>
        <taxon>Insecta</taxon>
        <taxon>Pterygota</taxon>
        <taxon>Neoptera</taxon>
        <taxon>Endopterygota</taxon>
        <taxon>Hymenoptera</taxon>
        <taxon>Apocrita</taxon>
        <taxon>Proctotrupomorpha</taxon>
        <taxon>Chalcidoidea</taxon>
        <taxon>Agaonidae</taxon>
        <taxon>Agaoninae</taxon>
        <taxon>Ceratosolen</taxon>
    </lineage>
</organism>
<evidence type="ECO:0000259" key="2">
    <source>
        <dbReference type="Pfam" id="PF21180"/>
    </source>
</evidence>
<dbReference type="GO" id="GO:0007131">
    <property type="term" value="P:reciprocal meiotic recombination"/>
    <property type="evidence" value="ECO:0007669"/>
    <property type="project" value="TreeGrafter"/>
</dbReference>
<dbReference type="GO" id="GO:0000706">
    <property type="term" value="P:meiotic DNA double-strand break processing"/>
    <property type="evidence" value="ECO:0007669"/>
    <property type="project" value="TreeGrafter"/>
</dbReference>
<feature type="active site" description="O-(5'-phospho-DNA)-tyrosine intermediate" evidence="1">
    <location>
        <position position="31"/>
    </location>
</feature>
<keyword evidence="3" id="KW-1185">Reference proteome</keyword>
<sequence length="186" mass="21544">MRLMSYVHYNLLQNLNNVDDDFYCTKRAFFYSLKNEFIKRFVVKQGKVDWAINEISMLLECGPWELGFISTSKGLVAGDLSVYFGEEKVIHYEQRNYHAVPDVIANVTQVRTCAAYVLVVEKDSVFQKLLREECPSFNNCILVTGKGYPDIPTRMFVRMLSEKVQLPIYALVDANPHGFEIMCVYR</sequence>
<dbReference type="PANTHER" id="PTHR10848">
    <property type="entry name" value="MEIOTIC RECOMBINATION PROTEIN SPO11"/>
    <property type="match status" value="1"/>
</dbReference>